<evidence type="ECO:0000313" key="2">
    <source>
        <dbReference type="Proteomes" id="UP000176628"/>
    </source>
</evidence>
<protein>
    <submittedName>
        <fullName evidence="1">Uncharacterized protein</fullName>
    </submittedName>
</protein>
<gene>
    <name evidence="1" type="ORF">A2Z23_02635</name>
</gene>
<name>A0A1F5G1L6_9BACT</name>
<accession>A0A1F5G1L6</accession>
<dbReference type="EMBL" id="MFAV01000045">
    <property type="protein sequence ID" value="OGD85766.1"/>
    <property type="molecule type" value="Genomic_DNA"/>
</dbReference>
<dbReference type="AlphaFoldDB" id="A0A1F5G1L6"/>
<comment type="caution">
    <text evidence="1">The sequence shown here is derived from an EMBL/GenBank/DDBJ whole genome shotgun (WGS) entry which is preliminary data.</text>
</comment>
<proteinExistence type="predicted"/>
<evidence type="ECO:0000313" key="1">
    <source>
        <dbReference type="EMBL" id="OGD85766.1"/>
    </source>
</evidence>
<organism evidence="1 2">
    <name type="scientific">Candidatus Curtissbacteria bacterium RBG_16_39_7</name>
    <dbReference type="NCBI Taxonomy" id="1797707"/>
    <lineage>
        <taxon>Bacteria</taxon>
        <taxon>Candidatus Curtissiibacteriota</taxon>
    </lineage>
</organism>
<dbReference type="Proteomes" id="UP000176628">
    <property type="component" value="Unassembled WGS sequence"/>
</dbReference>
<reference evidence="1 2" key="1">
    <citation type="journal article" date="2016" name="Nat. Commun.">
        <title>Thousands of microbial genomes shed light on interconnected biogeochemical processes in an aquifer system.</title>
        <authorList>
            <person name="Anantharaman K."/>
            <person name="Brown C.T."/>
            <person name="Hug L.A."/>
            <person name="Sharon I."/>
            <person name="Castelle C.J."/>
            <person name="Probst A.J."/>
            <person name="Thomas B.C."/>
            <person name="Singh A."/>
            <person name="Wilkins M.J."/>
            <person name="Karaoz U."/>
            <person name="Brodie E.L."/>
            <person name="Williams K.H."/>
            <person name="Hubbard S.S."/>
            <person name="Banfield J.F."/>
        </authorList>
    </citation>
    <scope>NUCLEOTIDE SEQUENCE [LARGE SCALE GENOMIC DNA]</scope>
</reference>
<sequence>MSQIEKGSNQAKFSSEVRVGWQLTGYGEIPCMVSEGMWPDERTVIMQISEQRLQSWAHQDLISVDDERNIFGAGWLKVRIIKENGEHLIVDLPNETYNSGRRIQIPKNMLRGIKVPREWIEGDFNERNR</sequence>